<comment type="caution">
    <text evidence="1">The sequence shown here is derived from an EMBL/GenBank/DDBJ whole genome shotgun (WGS) entry which is preliminary data.</text>
</comment>
<gene>
    <name evidence="1" type="ORF">TQ35_0009425</name>
</gene>
<sequence length="58" mass="6493">MTDAAVNKLREYGVKTFLVVEYNTSRLCANQGVKVERRPRGVVSCPFGVTFIVTLMAR</sequence>
<evidence type="ECO:0000313" key="2">
    <source>
        <dbReference type="Proteomes" id="UP000053480"/>
    </source>
</evidence>
<name>A0ACC6TRE8_9CREN</name>
<organism evidence="1 2">
    <name type="scientific">Candidatus Aramenus sulfurataquae</name>
    <dbReference type="NCBI Taxonomy" id="1326980"/>
    <lineage>
        <taxon>Archaea</taxon>
        <taxon>Thermoproteota</taxon>
        <taxon>Thermoprotei</taxon>
        <taxon>Sulfolobales</taxon>
        <taxon>Sulfolobaceae</taxon>
        <taxon>Candidatus Aramenus</taxon>
    </lineage>
</organism>
<protein>
    <submittedName>
        <fullName evidence="1">Zinc ribbon domain-containing protein</fullName>
    </submittedName>
</protein>
<accession>A0ACC6TRE8</accession>
<evidence type="ECO:0000313" key="1">
    <source>
        <dbReference type="EMBL" id="MEW9492400.1"/>
    </source>
</evidence>
<dbReference type="Proteomes" id="UP000053480">
    <property type="component" value="Unassembled WGS sequence"/>
</dbReference>
<reference evidence="1" key="1">
    <citation type="submission" date="2024-07" db="EMBL/GenBank/DDBJ databases">
        <title>Metagenome and Metagenome-Assembled Genomes of Archaea from a hot spring from the geothermal field of Los Azufres, Mexico.</title>
        <authorList>
            <person name="Marin-Paredes R."/>
            <person name="Martinez-Romero E."/>
            <person name="Servin-Garciduenas L.E."/>
        </authorList>
    </citation>
    <scope>NUCLEOTIDE SEQUENCE</scope>
    <source>
        <strain evidence="1">AZ1-454</strain>
    </source>
</reference>
<dbReference type="EMBL" id="JZWS03000029">
    <property type="protein sequence ID" value="MEW9492400.1"/>
    <property type="molecule type" value="Genomic_DNA"/>
</dbReference>
<proteinExistence type="predicted"/>